<dbReference type="AlphaFoldDB" id="A0A7W6CBK7"/>
<proteinExistence type="predicted"/>
<protein>
    <submittedName>
        <fullName evidence="2">Uncharacterized protein</fullName>
    </submittedName>
</protein>
<comment type="caution">
    <text evidence="2">The sequence shown here is derived from an EMBL/GenBank/DDBJ whole genome shotgun (WGS) entry which is preliminary data.</text>
</comment>
<sequence>MKNYTKRLIAVAAITLFSANAAFGQWKFETVEDDFADHETRYGYIEQGTSQIGLKCQSGRYELVYVTSDRTVDAFTLGAIAAAGVTKLMFRTDKDRPETLTARLDLLVDGRLRAIGELSPKQVKSIETMKQNIAVQLSLEDIPSNQLKFTAKGSTAVVKRVSAGCEQVPPEMTKAKTTKLLFTMISILLPPLPVSMY</sequence>
<dbReference type="RefSeq" id="WP_183897774.1">
    <property type="nucleotide sequence ID" value="NZ_JACIDV010000018.1"/>
</dbReference>
<dbReference type="Proteomes" id="UP000565286">
    <property type="component" value="Unassembled WGS sequence"/>
</dbReference>
<evidence type="ECO:0000256" key="1">
    <source>
        <dbReference type="SAM" id="SignalP"/>
    </source>
</evidence>
<feature type="signal peptide" evidence="1">
    <location>
        <begin position="1"/>
        <end position="21"/>
    </location>
</feature>
<name>A0A7W6CBK7_9HYPH</name>
<keyword evidence="1" id="KW-0732">Signal</keyword>
<evidence type="ECO:0000313" key="3">
    <source>
        <dbReference type="Proteomes" id="UP000565286"/>
    </source>
</evidence>
<dbReference type="EMBL" id="JACIDV010000018">
    <property type="protein sequence ID" value="MBB3948446.1"/>
    <property type="molecule type" value="Genomic_DNA"/>
</dbReference>
<keyword evidence="3" id="KW-1185">Reference proteome</keyword>
<accession>A0A7W6CBK7</accession>
<feature type="chain" id="PRO_5030543393" evidence="1">
    <location>
        <begin position="22"/>
        <end position="197"/>
    </location>
</feature>
<reference evidence="2 3" key="1">
    <citation type="submission" date="2020-08" db="EMBL/GenBank/DDBJ databases">
        <title>Genomic Encyclopedia of Type Strains, Phase IV (KMG-IV): sequencing the most valuable type-strain genomes for metagenomic binning, comparative biology and taxonomic classification.</title>
        <authorList>
            <person name="Goeker M."/>
        </authorList>
    </citation>
    <scope>NUCLEOTIDE SEQUENCE [LARGE SCALE GENOMIC DNA]</scope>
    <source>
        <strain evidence="2 3">DSM 26438</strain>
    </source>
</reference>
<organism evidence="2 3">
    <name type="scientific">Rhizobium skierniewicense</name>
    <dbReference type="NCBI Taxonomy" id="984260"/>
    <lineage>
        <taxon>Bacteria</taxon>
        <taxon>Pseudomonadati</taxon>
        <taxon>Pseudomonadota</taxon>
        <taxon>Alphaproteobacteria</taxon>
        <taxon>Hyphomicrobiales</taxon>
        <taxon>Rhizobiaceae</taxon>
        <taxon>Rhizobium/Agrobacterium group</taxon>
        <taxon>Rhizobium</taxon>
    </lineage>
</organism>
<evidence type="ECO:0000313" key="2">
    <source>
        <dbReference type="EMBL" id="MBB3948446.1"/>
    </source>
</evidence>
<gene>
    <name evidence="2" type="ORF">GGQ73_004433</name>
</gene>